<dbReference type="AlphaFoldDB" id="A0A5B8U491"/>
<dbReference type="Proteomes" id="UP000321805">
    <property type="component" value="Chromosome"/>
</dbReference>
<dbReference type="RefSeq" id="WP_146918770.1">
    <property type="nucleotide sequence ID" value="NZ_CP042430.1"/>
</dbReference>
<evidence type="ECO:0000313" key="2">
    <source>
        <dbReference type="Proteomes" id="UP000321805"/>
    </source>
</evidence>
<accession>A0A5B8U491</accession>
<gene>
    <name evidence="1" type="ORF">FSW04_09890</name>
</gene>
<reference evidence="1 2" key="1">
    <citation type="journal article" date="2018" name="J. Microbiol.">
        <title>Baekduia soli gen. nov., sp. nov., a novel bacterium isolated from the soil of Baekdu Mountain and proposal of a novel family name, Baekduiaceae fam. nov.</title>
        <authorList>
            <person name="An D.S."/>
            <person name="Siddiqi M.Z."/>
            <person name="Kim K.H."/>
            <person name="Yu H.S."/>
            <person name="Im W.T."/>
        </authorList>
    </citation>
    <scope>NUCLEOTIDE SEQUENCE [LARGE SCALE GENOMIC DNA]</scope>
    <source>
        <strain evidence="1 2">BR7-21</strain>
    </source>
</reference>
<proteinExistence type="predicted"/>
<protein>
    <submittedName>
        <fullName evidence="1">Uncharacterized protein</fullName>
    </submittedName>
</protein>
<keyword evidence="2" id="KW-1185">Reference proteome</keyword>
<dbReference type="EMBL" id="CP042430">
    <property type="protein sequence ID" value="QEC47850.1"/>
    <property type="molecule type" value="Genomic_DNA"/>
</dbReference>
<sequence>MNWKIVGGPVPQPEAGDHRRVLYIAERGTARVGVVVELSGTVLACAPESLASPLDEAVRTMGRSLIEERAHEESLPRVLRVSTAGAVAAAA</sequence>
<name>A0A5B8U491_9ACTN</name>
<evidence type="ECO:0000313" key="1">
    <source>
        <dbReference type="EMBL" id="QEC47850.1"/>
    </source>
</evidence>
<dbReference type="KEGG" id="bsol:FSW04_09890"/>
<organism evidence="1 2">
    <name type="scientific">Baekduia soli</name>
    <dbReference type="NCBI Taxonomy" id="496014"/>
    <lineage>
        <taxon>Bacteria</taxon>
        <taxon>Bacillati</taxon>
        <taxon>Actinomycetota</taxon>
        <taxon>Thermoleophilia</taxon>
        <taxon>Solirubrobacterales</taxon>
        <taxon>Baekduiaceae</taxon>
        <taxon>Baekduia</taxon>
    </lineage>
</organism>